<evidence type="ECO:0000313" key="3">
    <source>
        <dbReference type="EMBL" id="MDA2809457.1"/>
    </source>
</evidence>
<gene>
    <name evidence="3" type="ORF">O4J56_02295</name>
</gene>
<dbReference type="InterPro" id="IPR001845">
    <property type="entry name" value="HTH_ArsR_DNA-bd_dom"/>
</dbReference>
<evidence type="ECO:0000313" key="4">
    <source>
        <dbReference type="Proteomes" id="UP001527866"/>
    </source>
</evidence>
<dbReference type="InterPro" id="IPR036388">
    <property type="entry name" value="WH-like_DNA-bd_sf"/>
</dbReference>
<keyword evidence="4" id="KW-1185">Reference proteome</keyword>
<dbReference type="InterPro" id="IPR036390">
    <property type="entry name" value="WH_DNA-bd_sf"/>
</dbReference>
<accession>A0ABT4TZC6</accession>
<feature type="region of interest" description="Disordered" evidence="1">
    <location>
        <begin position="187"/>
        <end position="218"/>
    </location>
</feature>
<feature type="domain" description="HTH arsR-type" evidence="2">
    <location>
        <begin position="15"/>
        <end position="109"/>
    </location>
</feature>
<dbReference type="Proteomes" id="UP001527866">
    <property type="component" value="Unassembled WGS sequence"/>
</dbReference>
<dbReference type="RefSeq" id="WP_270683365.1">
    <property type="nucleotide sequence ID" value="NZ_JAQFWQ010000004.1"/>
</dbReference>
<proteinExistence type="predicted"/>
<dbReference type="Pfam" id="PF12840">
    <property type="entry name" value="HTH_20"/>
    <property type="match status" value="1"/>
</dbReference>
<protein>
    <submittedName>
        <fullName evidence="3">Helix-turn-helix domain-containing protein</fullName>
    </submittedName>
</protein>
<reference evidence="3 4" key="1">
    <citation type="submission" date="2023-01" db="EMBL/GenBank/DDBJ databases">
        <title>Draft genome sequence of Nocardiopsis sp. RSe5-2 isolated from halophytes.</title>
        <authorList>
            <person name="Duangmal K."/>
            <person name="Chantavorakit T."/>
        </authorList>
    </citation>
    <scope>NUCLEOTIDE SEQUENCE [LARGE SCALE GENOMIC DNA]</scope>
    <source>
        <strain evidence="3 4">RSe5-2</strain>
    </source>
</reference>
<evidence type="ECO:0000256" key="1">
    <source>
        <dbReference type="SAM" id="MobiDB-lite"/>
    </source>
</evidence>
<dbReference type="Gene3D" id="1.10.10.10">
    <property type="entry name" value="Winged helix-like DNA-binding domain superfamily/Winged helix DNA-binding domain"/>
    <property type="match status" value="1"/>
</dbReference>
<organism evidence="3 4">
    <name type="scientific">Nocardiopsis endophytica</name>
    <dbReference type="NCBI Taxonomy" id="3018445"/>
    <lineage>
        <taxon>Bacteria</taxon>
        <taxon>Bacillati</taxon>
        <taxon>Actinomycetota</taxon>
        <taxon>Actinomycetes</taxon>
        <taxon>Streptosporangiales</taxon>
        <taxon>Nocardiopsidaceae</taxon>
        <taxon>Nocardiopsis</taxon>
    </lineage>
</organism>
<name>A0ABT4TZC6_9ACTN</name>
<dbReference type="SMART" id="SM00418">
    <property type="entry name" value="HTH_ARSR"/>
    <property type="match status" value="1"/>
</dbReference>
<evidence type="ECO:0000259" key="2">
    <source>
        <dbReference type="SMART" id="SM00418"/>
    </source>
</evidence>
<feature type="compositionally biased region" description="Gly residues" evidence="1">
    <location>
        <begin position="208"/>
        <end position="218"/>
    </location>
</feature>
<dbReference type="EMBL" id="JAQFWQ010000004">
    <property type="protein sequence ID" value="MDA2809457.1"/>
    <property type="molecule type" value="Genomic_DNA"/>
</dbReference>
<dbReference type="CDD" id="cd00090">
    <property type="entry name" value="HTH_ARSR"/>
    <property type="match status" value="1"/>
</dbReference>
<dbReference type="InterPro" id="IPR011991">
    <property type="entry name" value="ArsR-like_HTH"/>
</dbReference>
<sequence>MDDDASAPRKITDLAALKAFAHPRRQHIIQHLTEQGPATSAMLARALDLNTGATSYHLRELARHGFVEEVSVEGAHGRERWWGAPRNDLRFPLRSEQDPATRAVMDEMTGYTLSRDIAAFQEASRAMDPSDPWADAFPFSRGAITVTPEELARFFEEYIDLLKRYQRPPEEAPAEARVILTHFLGYPAPARPEADGGGDGSGDRDGPEGGGEVGSEGH</sequence>
<dbReference type="SUPFAM" id="SSF46785">
    <property type="entry name" value="Winged helix' DNA-binding domain"/>
    <property type="match status" value="1"/>
</dbReference>
<comment type="caution">
    <text evidence="3">The sequence shown here is derived from an EMBL/GenBank/DDBJ whole genome shotgun (WGS) entry which is preliminary data.</text>
</comment>